<evidence type="ECO:0000313" key="3">
    <source>
        <dbReference type="Ensembl" id="ENSMMDP00005019188.1"/>
    </source>
</evidence>
<protein>
    <recommendedName>
        <fullName evidence="2">R3H domain-containing protein</fullName>
    </recommendedName>
</protein>
<sequence>MAFPCFDGSYLPKQESEFVHLVLDELAEYQHKSNHKSVLLFPPLPSRLRYLIHRTTEDMPNLTTFSIGESFCRRVVVCYSDAISLYEEPPWPRGRGVVERTAKPKPSTSLQNRGPKRPDQPLYMPRAVRQRLSLQNAPVPPKGQVVSSPGFSGCSCMSSSSSSCSCSDRTENTQSLSTSNQESLPSMPHNVADNMCDCGPSSSPPCPESEKQDVVLNLHEANPLDWNQIVSYFSAVAVDDKKEDLASVPHSNQTEDKSADTADLTEEVIPHFGGSTYVIFFFSR</sequence>
<evidence type="ECO:0000259" key="2">
    <source>
        <dbReference type="PROSITE" id="PS51061"/>
    </source>
</evidence>
<feature type="region of interest" description="Disordered" evidence="1">
    <location>
        <begin position="93"/>
        <end position="122"/>
    </location>
</feature>
<dbReference type="Pfam" id="PF01424">
    <property type="entry name" value="R3H"/>
    <property type="match status" value="1"/>
</dbReference>
<evidence type="ECO:0000313" key="4">
    <source>
        <dbReference type="Proteomes" id="UP000472263"/>
    </source>
</evidence>
<dbReference type="PANTHER" id="PTHR21678:SF6">
    <property type="entry name" value="R3H AND COILED-COIL DOMAIN-CONTAINING PROTEIN 1"/>
    <property type="match status" value="1"/>
</dbReference>
<feature type="domain" description="R3H" evidence="2">
    <location>
        <begin position="13"/>
        <end position="81"/>
    </location>
</feature>
<dbReference type="InParanoid" id="A0A667XY33"/>
<dbReference type="Ensembl" id="ENSMMDT00005019644.1">
    <property type="protein sequence ID" value="ENSMMDP00005019188.1"/>
    <property type="gene ID" value="ENSMMDG00005009536.1"/>
</dbReference>
<dbReference type="SMART" id="SM00393">
    <property type="entry name" value="R3H"/>
    <property type="match status" value="1"/>
</dbReference>
<keyword evidence="4" id="KW-1185">Reference proteome</keyword>
<dbReference type="InterPro" id="IPR036867">
    <property type="entry name" value="R3H_dom_sf"/>
</dbReference>
<dbReference type="Gene3D" id="3.30.1370.50">
    <property type="entry name" value="R3H-like domain"/>
    <property type="match status" value="1"/>
</dbReference>
<dbReference type="InterPro" id="IPR039884">
    <property type="entry name" value="R3HC1/R3HCL"/>
</dbReference>
<dbReference type="InterPro" id="IPR001374">
    <property type="entry name" value="R3H_dom"/>
</dbReference>
<reference evidence="3" key="3">
    <citation type="submission" date="2025-09" db="UniProtKB">
        <authorList>
            <consortium name="Ensembl"/>
        </authorList>
    </citation>
    <scope>IDENTIFICATION</scope>
</reference>
<name>A0A667XY33_9TELE</name>
<dbReference type="SUPFAM" id="SSF82708">
    <property type="entry name" value="R3H domain"/>
    <property type="match status" value="1"/>
</dbReference>
<accession>A0A667XY33</accession>
<dbReference type="AlphaFoldDB" id="A0A667XY33"/>
<reference evidence="3" key="1">
    <citation type="submission" date="2019-06" db="EMBL/GenBank/DDBJ databases">
        <authorList>
            <consortium name="Wellcome Sanger Institute Data Sharing"/>
        </authorList>
    </citation>
    <scope>NUCLEOTIDE SEQUENCE [LARGE SCALE GENOMIC DNA]</scope>
</reference>
<dbReference type="GO" id="GO:0003676">
    <property type="term" value="F:nucleic acid binding"/>
    <property type="evidence" value="ECO:0007669"/>
    <property type="project" value="UniProtKB-UniRule"/>
</dbReference>
<dbReference type="PANTHER" id="PTHR21678">
    <property type="entry name" value="GROWTH INHIBITION AND DIFFERENTIATION RELATED PROTEIN 88"/>
    <property type="match status" value="1"/>
</dbReference>
<feature type="region of interest" description="Disordered" evidence="1">
    <location>
        <begin position="161"/>
        <end position="186"/>
    </location>
</feature>
<feature type="compositionally biased region" description="Polar residues" evidence="1">
    <location>
        <begin position="172"/>
        <end position="184"/>
    </location>
</feature>
<dbReference type="PROSITE" id="PS51061">
    <property type="entry name" value="R3H"/>
    <property type="match status" value="1"/>
</dbReference>
<dbReference type="Proteomes" id="UP000472263">
    <property type="component" value="Chromosome 5"/>
</dbReference>
<dbReference type="GeneTree" id="ENSGT00530000063711"/>
<proteinExistence type="predicted"/>
<evidence type="ECO:0000256" key="1">
    <source>
        <dbReference type="SAM" id="MobiDB-lite"/>
    </source>
</evidence>
<reference evidence="3" key="2">
    <citation type="submission" date="2025-08" db="UniProtKB">
        <authorList>
            <consortium name="Ensembl"/>
        </authorList>
    </citation>
    <scope>IDENTIFICATION</scope>
</reference>
<organism evidence="3 4">
    <name type="scientific">Myripristis murdjan</name>
    <name type="common">pinecone soldierfish</name>
    <dbReference type="NCBI Taxonomy" id="586833"/>
    <lineage>
        <taxon>Eukaryota</taxon>
        <taxon>Metazoa</taxon>
        <taxon>Chordata</taxon>
        <taxon>Craniata</taxon>
        <taxon>Vertebrata</taxon>
        <taxon>Euteleostomi</taxon>
        <taxon>Actinopterygii</taxon>
        <taxon>Neopterygii</taxon>
        <taxon>Teleostei</taxon>
        <taxon>Neoteleostei</taxon>
        <taxon>Acanthomorphata</taxon>
        <taxon>Holocentriformes</taxon>
        <taxon>Holocentridae</taxon>
        <taxon>Myripristis</taxon>
    </lineage>
</organism>